<comment type="similarity">
    <text evidence="2">Belongs to the COQ9 family.</text>
</comment>
<keyword evidence="9" id="KW-1185">Reference proteome</keyword>
<dbReference type="RefSeq" id="WP_188159514.1">
    <property type="nucleotide sequence ID" value="NZ_CP042288.1"/>
</dbReference>
<evidence type="ECO:0000256" key="3">
    <source>
        <dbReference type="ARBA" id="ARBA00022688"/>
    </source>
</evidence>
<dbReference type="NCBIfam" id="TIGR02396">
    <property type="entry name" value="diverge_rpsU"/>
    <property type="match status" value="1"/>
</dbReference>
<dbReference type="InterPro" id="IPR012762">
    <property type="entry name" value="Ubiq_biosynth_COQ9"/>
</dbReference>
<evidence type="ECO:0000259" key="7">
    <source>
        <dbReference type="Pfam" id="PF08511"/>
    </source>
</evidence>
<dbReference type="AlphaFoldDB" id="A0A8J2V474"/>
<sequence>MKSTEKSRKNSNLDDLEEVRLAILDEMLVEAAFDGWTESTLVAAAKAAGMDSVAYERGDLKRAFPKGIADVLDFWSEREDEKMAAAFEAANPAPEKIRDKVRFLVRTRIEGLSEHREAARRASATLALPYYLPLASRLAWRTADAVWRALGDTSTDFNFYTKRTTLSGVYLSTLAAWFGDEDDEIVNPVYEQTWKFLDERIENVMQFEKFKKQAQDRMPDMSAFTEFLGRMRYPGK</sequence>
<evidence type="ECO:0000313" key="8">
    <source>
        <dbReference type="EMBL" id="GGC97337.1"/>
    </source>
</evidence>
<comment type="function">
    <text evidence="6">Membrane-associated protein that warps the membrane surface to access and bind aromatic isoprenes with high specificity, including ubiquinone (CoQ) isoprene intermediates and presents them directly to COQ7, therefore facilitating the COQ7-mediated hydroxylase step. Participates in the biosynthesis of coenzyme Q, also named ubiquinone, an essential lipid-soluble electron transporter for aerobic cellular respiration.</text>
</comment>
<dbReference type="EMBL" id="BMGH01000001">
    <property type="protein sequence ID" value="GGC97337.1"/>
    <property type="molecule type" value="Genomic_DNA"/>
</dbReference>
<dbReference type="GO" id="GO:0006744">
    <property type="term" value="P:ubiquinone biosynthetic process"/>
    <property type="evidence" value="ECO:0007669"/>
    <property type="project" value="UniProtKB-KW"/>
</dbReference>
<proteinExistence type="inferred from homology"/>
<evidence type="ECO:0000256" key="5">
    <source>
        <dbReference type="ARBA" id="ARBA00023121"/>
    </source>
</evidence>
<reference evidence="8" key="2">
    <citation type="submission" date="2020-09" db="EMBL/GenBank/DDBJ databases">
        <authorList>
            <person name="Sun Q."/>
            <person name="Zhou Y."/>
        </authorList>
    </citation>
    <scope>NUCLEOTIDE SEQUENCE</scope>
    <source>
        <strain evidence="8">CGMCC 1.12921</strain>
    </source>
</reference>
<keyword evidence="3" id="KW-0831">Ubiquinone biosynthesis</keyword>
<comment type="caution">
    <text evidence="8">The sequence shown here is derived from an EMBL/GenBank/DDBJ whole genome shotgun (WGS) entry which is preliminary data.</text>
</comment>
<reference evidence="8" key="1">
    <citation type="journal article" date="2014" name="Int. J. Syst. Evol. Microbiol.">
        <title>Complete genome sequence of Corynebacterium casei LMG S-19264T (=DSM 44701T), isolated from a smear-ripened cheese.</title>
        <authorList>
            <consortium name="US DOE Joint Genome Institute (JGI-PGF)"/>
            <person name="Walter F."/>
            <person name="Albersmeier A."/>
            <person name="Kalinowski J."/>
            <person name="Ruckert C."/>
        </authorList>
    </citation>
    <scope>NUCLEOTIDE SEQUENCE</scope>
    <source>
        <strain evidence="8">CGMCC 1.12921</strain>
    </source>
</reference>
<evidence type="ECO:0000256" key="1">
    <source>
        <dbReference type="ARBA" id="ARBA00004749"/>
    </source>
</evidence>
<organism evidence="8 9">
    <name type="scientific">Aquisalinus flavus</name>
    <dbReference type="NCBI Taxonomy" id="1526572"/>
    <lineage>
        <taxon>Bacteria</taxon>
        <taxon>Pseudomonadati</taxon>
        <taxon>Pseudomonadota</taxon>
        <taxon>Alphaproteobacteria</taxon>
        <taxon>Parvularculales</taxon>
        <taxon>Parvularculaceae</taxon>
        <taxon>Aquisalinus</taxon>
    </lineage>
</organism>
<gene>
    <name evidence="8" type="ORF">GCM10011342_02830</name>
</gene>
<keyword evidence="5" id="KW-0446">Lipid-binding</keyword>
<dbReference type="Pfam" id="PF08511">
    <property type="entry name" value="COQ9"/>
    <property type="match status" value="1"/>
</dbReference>
<keyword evidence="4" id="KW-0809">Transit peptide</keyword>
<accession>A0A8J2V474</accession>
<evidence type="ECO:0000313" key="9">
    <source>
        <dbReference type="Proteomes" id="UP000613582"/>
    </source>
</evidence>
<dbReference type="Proteomes" id="UP000613582">
    <property type="component" value="Unassembled WGS sequence"/>
</dbReference>
<evidence type="ECO:0000256" key="6">
    <source>
        <dbReference type="ARBA" id="ARBA00058104"/>
    </source>
</evidence>
<dbReference type="PANTHER" id="PTHR21427">
    <property type="entry name" value="UBIQUINONE BIOSYNTHESIS PROTEIN COQ9, MITOCHONDRIAL"/>
    <property type="match status" value="1"/>
</dbReference>
<dbReference type="Gene3D" id="1.10.357.10">
    <property type="entry name" value="Tetracycline Repressor, domain 2"/>
    <property type="match status" value="1"/>
</dbReference>
<protein>
    <recommendedName>
        <fullName evidence="7">COQ9 C-terminal domain-containing protein</fullName>
    </recommendedName>
</protein>
<evidence type="ECO:0000256" key="2">
    <source>
        <dbReference type="ARBA" id="ARBA00010766"/>
    </source>
</evidence>
<comment type="pathway">
    <text evidence="1">Cofactor biosynthesis; ubiquinone biosynthesis.</text>
</comment>
<evidence type="ECO:0000256" key="4">
    <source>
        <dbReference type="ARBA" id="ARBA00022946"/>
    </source>
</evidence>
<dbReference type="GO" id="GO:0008289">
    <property type="term" value="F:lipid binding"/>
    <property type="evidence" value="ECO:0007669"/>
    <property type="project" value="UniProtKB-KW"/>
</dbReference>
<name>A0A8J2V474_9PROT</name>
<dbReference type="InterPro" id="IPR013718">
    <property type="entry name" value="COQ9_C"/>
</dbReference>
<feature type="domain" description="COQ9 C-terminal" evidence="7">
    <location>
        <begin position="133"/>
        <end position="208"/>
    </location>
</feature>
<dbReference type="PANTHER" id="PTHR21427:SF19">
    <property type="entry name" value="UBIQUINONE BIOSYNTHESIS PROTEIN COQ9, MITOCHONDRIAL"/>
    <property type="match status" value="1"/>
</dbReference>